<accession>A0A4Z0HC73</accession>
<protein>
    <recommendedName>
        <fullName evidence="5">DUF2690 domain-containing protein</fullName>
    </recommendedName>
</protein>
<evidence type="ECO:0000256" key="1">
    <source>
        <dbReference type="SAM" id="MobiDB-lite"/>
    </source>
</evidence>
<dbReference type="EMBL" id="SRID01000093">
    <property type="protein sequence ID" value="TGB10461.1"/>
    <property type="molecule type" value="Genomic_DNA"/>
</dbReference>
<evidence type="ECO:0000256" key="2">
    <source>
        <dbReference type="SAM" id="SignalP"/>
    </source>
</evidence>
<keyword evidence="4" id="KW-1185">Reference proteome</keyword>
<feature type="signal peptide" evidence="2">
    <location>
        <begin position="1"/>
        <end position="27"/>
    </location>
</feature>
<keyword evidence="2" id="KW-0732">Signal</keyword>
<feature type="chain" id="PRO_5021343273" description="DUF2690 domain-containing protein" evidence="2">
    <location>
        <begin position="28"/>
        <end position="102"/>
    </location>
</feature>
<proteinExistence type="predicted"/>
<evidence type="ECO:0000313" key="3">
    <source>
        <dbReference type="EMBL" id="TGB10461.1"/>
    </source>
</evidence>
<sequence length="102" mass="10542">MRSWKMIAVVPGLLVGLGVAGVGAAQADDGGPVSCSRDAQGNVTCVRSNESTYASEDGTVHVTQSKSCTTVYRNRLIGPQPDSRLRQGPSVSCNSSVRMGGS</sequence>
<dbReference type="Proteomes" id="UP000297948">
    <property type="component" value="Unassembled WGS sequence"/>
</dbReference>
<evidence type="ECO:0008006" key="5">
    <source>
        <dbReference type="Google" id="ProtNLM"/>
    </source>
</evidence>
<evidence type="ECO:0000313" key="4">
    <source>
        <dbReference type="Proteomes" id="UP000297948"/>
    </source>
</evidence>
<dbReference type="RefSeq" id="WP_135339138.1">
    <property type="nucleotide sequence ID" value="NZ_JBHLTX010000026.1"/>
</dbReference>
<feature type="region of interest" description="Disordered" evidence="1">
    <location>
        <begin position="78"/>
        <end position="102"/>
    </location>
</feature>
<feature type="compositionally biased region" description="Polar residues" evidence="1">
    <location>
        <begin position="89"/>
        <end position="102"/>
    </location>
</feature>
<name>A0A4Z0HC73_9ACTN</name>
<comment type="caution">
    <text evidence="3">The sequence shown here is derived from an EMBL/GenBank/DDBJ whole genome shotgun (WGS) entry which is preliminary data.</text>
</comment>
<organism evidence="3 4">
    <name type="scientific">Streptomyces palmae</name>
    <dbReference type="NCBI Taxonomy" id="1701085"/>
    <lineage>
        <taxon>Bacteria</taxon>
        <taxon>Bacillati</taxon>
        <taxon>Actinomycetota</taxon>
        <taxon>Actinomycetes</taxon>
        <taxon>Kitasatosporales</taxon>
        <taxon>Streptomycetaceae</taxon>
        <taxon>Streptomyces</taxon>
    </lineage>
</organism>
<dbReference type="OrthoDB" id="4241902at2"/>
<reference evidence="3 4" key="1">
    <citation type="submission" date="2019-03" db="EMBL/GenBank/DDBJ databases">
        <authorList>
            <person name="Gonzalez-Pimentel J.L."/>
        </authorList>
    </citation>
    <scope>NUCLEOTIDE SEQUENCE [LARGE SCALE GENOMIC DNA]</scope>
    <source>
        <strain evidence="3 4">JCM 31289</strain>
    </source>
</reference>
<gene>
    <name evidence="3" type="ORF">E4099_12780</name>
</gene>
<dbReference type="AlphaFoldDB" id="A0A4Z0HC73"/>